<accession>A0ABU0XMC7</accession>
<dbReference type="EC" id="2.3.3.16" evidence="3"/>
<organism evidence="6 7">
    <name type="scientific">Janthinobacterium lividum</name>
    <dbReference type="NCBI Taxonomy" id="29581"/>
    <lineage>
        <taxon>Bacteria</taxon>
        <taxon>Pseudomonadati</taxon>
        <taxon>Pseudomonadota</taxon>
        <taxon>Betaproteobacteria</taxon>
        <taxon>Burkholderiales</taxon>
        <taxon>Oxalobacteraceae</taxon>
        <taxon>Janthinobacterium</taxon>
    </lineage>
</organism>
<keyword evidence="7" id="KW-1185">Reference proteome</keyword>
<evidence type="ECO:0000259" key="5">
    <source>
        <dbReference type="Pfam" id="PF12728"/>
    </source>
</evidence>
<comment type="similarity">
    <text evidence="2">Belongs to the citrate synthase family.</text>
</comment>
<dbReference type="EMBL" id="JAVFKP010000001">
    <property type="protein sequence ID" value="MDQ4624642.1"/>
    <property type="molecule type" value="Genomic_DNA"/>
</dbReference>
<dbReference type="PANTHER" id="PTHR11739:SF4">
    <property type="entry name" value="CITRATE SYNTHASE, PEROXISOMAL"/>
    <property type="match status" value="1"/>
</dbReference>
<dbReference type="InterPro" id="IPR036969">
    <property type="entry name" value="Citrate_synthase_sf"/>
</dbReference>
<name>A0ABU0XMC7_9BURK</name>
<evidence type="ECO:0000313" key="7">
    <source>
        <dbReference type="Proteomes" id="UP001237592"/>
    </source>
</evidence>
<dbReference type="Pfam" id="PF00285">
    <property type="entry name" value="Citrate_synt"/>
    <property type="match status" value="1"/>
</dbReference>
<evidence type="ECO:0000256" key="4">
    <source>
        <dbReference type="ARBA" id="ARBA00022679"/>
    </source>
</evidence>
<dbReference type="InterPro" id="IPR016143">
    <property type="entry name" value="Citrate_synth-like_sm_a-sub"/>
</dbReference>
<dbReference type="SUPFAM" id="SSF46955">
    <property type="entry name" value="Putative DNA-binding domain"/>
    <property type="match status" value="1"/>
</dbReference>
<keyword evidence="4" id="KW-0808">Transferase</keyword>
<feature type="domain" description="Helix-turn-helix" evidence="5">
    <location>
        <begin position="17"/>
        <end position="63"/>
    </location>
</feature>
<gene>
    <name evidence="6" type="ORF">RB624_01950</name>
</gene>
<evidence type="ECO:0000256" key="3">
    <source>
        <dbReference type="ARBA" id="ARBA00012972"/>
    </source>
</evidence>
<protein>
    <recommendedName>
        <fullName evidence="3">citrate synthase (unknown stereospecificity)</fullName>
        <ecNumber evidence="3">2.3.3.16</ecNumber>
    </recommendedName>
</protein>
<evidence type="ECO:0000256" key="1">
    <source>
        <dbReference type="ARBA" id="ARBA00004751"/>
    </source>
</evidence>
<proteinExistence type="inferred from homology"/>
<dbReference type="Pfam" id="PF12728">
    <property type="entry name" value="HTH_17"/>
    <property type="match status" value="1"/>
</dbReference>
<dbReference type="Gene3D" id="1.10.580.10">
    <property type="entry name" value="Citrate Synthase, domain 1"/>
    <property type="match status" value="1"/>
</dbReference>
<dbReference type="SUPFAM" id="SSF48256">
    <property type="entry name" value="Citrate synthase"/>
    <property type="match status" value="1"/>
</dbReference>
<dbReference type="InterPro" id="IPR016142">
    <property type="entry name" value="Citrate_synth-like_lrg_a-sub"/>
</dbReference>
<dbReference type="InterPro" id="IPR041657">
    <property type="entry name" value="HTH_17"/>
</dbReference>
<reference evidence="6 7" key="1">
    <citation type="submission" date="2023-08" db="EMBL/GenBank/DDBJ databases">
        <title>Draft genome sequence of Janthinobacterium lividum.</title>
        <authorList>
            <person name="Chun B.H."/>
            <person name="Lee Y."/>
        </authorList>
    </citation>
    <scope>NUCLEOTIDE SEQUENCE [LARGE SCALE GENOMIC DNA]</scope>
    <source>
        <strain evidence="6 7">AMJK</strain>
    </source>
</reference>
<evidence type="ECO:0000256" key="2">
    <source>
        <dbReference type="ARBA" id="ARBA00010566"/>
    </source>
</evidence>
<comment type="caution">
    <text evidence="6">The sequence shown here is derived from an EMBL/GenBank/DDBJ whole genome shotgun (WGS) entry which is preliminary data.</text>
</comment>
<dbReference type="InterPro" id="IPR002020">
    <property type="entry name" value="Citrate_synthase"/>
</dbReference>
<dbReference type="RefSeq" id="WP_307778116.1">
    <property type="nucleotide sequence ID" value="NZ_JAVFKP010000001.1"/>
</dbReference>
<dbReference type="Proteomes" id="UP001237592">
    <property type="component" value="Unassembled WGS sequence"/>
</dbReference>
<dbReference type="PANTHER" id="PTHR11739">
    <property type="entry name" value="CITRATE SYNTHASE"/>
    <property type="match status" value="1"/>
</dbReference>
<dbReference type="Gene3D" id="1.10.230.10">
    <property type="entry name" value="Cytochrome P450-Terp, domain 2"/>
    <property type="match status" value="1"/>
</dbReference>
<dbReference type="InterPro" id="IPR009061">
    <property type="entry name" value="DNA-bd_dom_put_sf"/>
</dbReference>
<sequence length="399" mass="41837">MTNATMAAMNNDLSALDAARLLGVSLPTLYSYVSRGLLASVSNGTSRRKRYPQEDVLRLAARKNDAKRGGQTAVAAMHWGLPVLETRISHILDGRLLYRGCDATTLSRHATLEAAAGLLWDDGASDYFRQDSPALPQGLASGQDATPLARAMLAMAMLGAKPAPAAMLQYGPELMRILAAALLQTAPSALPLHLQLANAWNADAEQAELLRAALVLLADHELNASTFAVRCVASTGASLPAALGAGLAALSGDKHGGGSAAARRMLSQALAAPDARDAVAKYYAAIAPEFAGFGHPLYPHGDPRAAYLLERLSALSHAHPQLRAILAVCATAGELLDTRPNADLALAAMELAFGWPEGAGMSMFALARSAGWIAHAAEQAASAALIRPRARYVGRHHRD</sequence>
<comment type="pathway">
    <text evidence="1">Carbohydrate metabolism; tricarboxylic acid cycle; isocitrate from oxaloacetate: step 1/2.</text>
</comment>
<evidence type="ECO:0000313" key="6">
    <source>
        <dbReference type="EMBL" id="MDQ4624642.1"/>
    </source>
</evidence>